<sequence>MSHRAVDEFHSGLLPLCRPHKPAPRLRMAAAASEYHYEVPSMVQGERLHGGHAGGTTAAGVPVYVMMLLDTVSAEGKLERPGAVNASLMALRSAEVEGRWWTCGGGWWRRWHRGGTIGRPTPSWGDGREERARAAGGHVLPPVRWQCRRLLINTFPFTKSSIEHQRGKYDGGNWEAGIGEHDSQ</sequence>
<organism evidence="1 2">
    <name type="scientific">Canna indica</name>
    <name type="common">Indian-shot</name>
    <dbReference type="NCBI Taxonomy" id="4628"/>
    <lineage>
        <taxon>Eukaryota</taxon>
        <taxon>Viridiplantae</taxon>
        <taxon>Streptophyta</taxon>
        <taxon>Embryophyta</taxon>
        <taxon>Tracheophyta</taxon>
        <taxon>Spermatophyta</taxon>
        <taxon>Magnoliopsida</taxon>
        <taxon>Liliopsida</taxon>
        <taxon>Zingiberales</taxon>
        <taxon>Cannaceae</taxon>
        <taxon>Canna</taxon>
    </lineage>
</organism>
<evidence type="ECO:0000313" key="2">
    <source>
        <dbReference type="Proteomes" id="UP001327560"/>
    </source>
</evidence>
<gene>
    <name evidence="1" type="ORF">Cni_G14336</name>
</gene>
<dbReference type="Gene3D" id="3.20.20.80">
    <property type="entry name" value="Glycosidases"/>
    <property type="match status" value="1"/>
</dbReference>
<keyword evidence="2" id="KW-1185">Reference proteome</keyword>
<dbReference type="EMBL" id="CP136893">
    <property type="protein sequence ID" value="WOL05607.1"/>
    <property type="molecule type" value="Genomic_DNA"/>
</dbReference>
<dbReference type="Proteomes" id="UP001327560">
    <property type="component" value="Chromosome 4"/>
</dbReference>
<protein>
    <submittedName>
        <fullName evidence="1">Uncharacterized protein</fullName>
    </submittedName>
</protein>
<reference evidence="1 2" key="1">
    <citation type="submission" date="2023-10" db="EMBL/GenBank/DDBJ databases">
        <title>Chromosome-scale genome assembly provides insights into flower coloration mechanisms of Canna indica.</title>
        <authorList>
            <person name="Li C."/>
        </authorList>
    </citation>
    <scope>NUCLEOTIDE SEQUENCE [LARGE SCALE GENOMIC DNA]</scope>
    <source>
        <tissue evidence="1">Flower</tissue>
    </source>
</reference>
<evidence type="ECO:0000313" key="1">
    <source>
        <dbReference type="EMBL" id="WOL05607.1"/>
    </source>
</evidence>
<dbReference type="AlphaFoldDB" id="A0AAQ3KC03"/>
<proteinExistence type="predicted"/>
<accession>A0AAQ3KC03</accession>
<name>A0AAQ3KC03_9LILI</name>